<evidence type="ECO:0000256" key="6">
    <source>
        <dbReference type="ARBA" id="ARBA00022801"/>
    </source>
</evidence>
<feature type="active site" description="Nucleophile" evidence="11">
    <location>
        <position position="131"/>
    </location>
</feature>
<keyword evidence="7 11" id="KW-0862">Zinc</keyword>
<dbReference type="GO" id="GO:0005829">
    <property type="term" value="C:cytosol"/>
    <property type="evidence" value="ECO:0007669"/>
    <property type="project" value="TreeGrafter"/>
</dbReference>
<feature type="binding site" evidence="11">
    <location>
        <position position="152"/>
    </location>
    <ligand>
        <name>GTP</name>
        <dbReference type="ChEBI" id="CHEBI:37565"/>
    </ligand>
</feature>
<evidence type="ECO:0000259" key="13">
    <source>
        <dbReference type="Pfam" id="PF00925"/>
    </source>
</evidence>
<protein>
    <recommendedName>
        <fullName evidence="11">GTP cyclohydrolase-2</fullName>
        <ecNumber evidence="11">3.5.4.25</ecNumber>
    </recommendedName>
    <alternativeName>
        <fullName evidence="11">GTP cyclohydrolase II</fullName>
    </alternativeName>
</protein>
<proteinExistence type="inferred from homology"/>
<sequence length="218" mass="24314">MPNTSVSRAGSARIPTEYGEFQLVYYDNTLDDKAHLAFYMGELSAGEDIIVRLHSECLTGDIFGSRRCDCGEQLDRSLQRIAEAGQGLLVYLRQEGRGIGLLEKIRAYNLQDAGHDTVDANLLLGHQADERDYTVAVHILEDLGIKSVQLITNNPVKINALEEAGIKVNNRVKLDNFVNSENSRYLLTKAQRMNHMLPLTNTKTQTSNSDSHKPQPTD</sequence>
<evidence type="ECO:0000256" key="5">
    <source>
        <dbReference type="ARBA" id="ARBA00022741"/>
    </source>
</evidence>
<keyword evidence="8 11" id="KW-0342">GTP-binding</keyword>
<dbReference type="GO" id="GO:0008270">
    <property type="term" value="F:zinc ion binding"/>
    <property type="evidence" value="ECO:0007669"/>
    <property type="project" value="UniProtKB-UniRule"/>
</dbReference>
<feature type="binding site" evidence="11">
    <location>
        <position position="68"/>
    </location>
    <ligand>
        <name>Zn(2+)</name>
        <dbReference type="ChEBI" id="CHEBI:29105"/>
        <note>catalytic</note>
    </ligand>
</feature>
<dbReference type="SUPFAM" id="SSF142695">
    <property type="entry name" value="RibA-like"/>
    <property type="match status" value="1"/>
</dbReference>
<feature type="binding site" evidence="11">
    <location>
        <begin position="52"/>
        <end position="56"/>
    </location>
    <ligand>
        <name>GTP</name>
        <dbReference type="ChEBI" id="CHEBI:37565"/>
    </ligand>
</feature>
<dbReference type="EMBL" id="NTJZ01000006">
    <property type="protein sequence ID" value="PDH33781.1"/>
    <property type="molecule type" value="Genomic_DNA"/>
</dbReference>
<evidence type="ECO:0000256" key="10">
    <source>
        <dbReference type="ARBA" id="ARBA00049295"/>
    </source>
</evidence>
<keyword evidence="3 11" id="KW-0686">Riboflavin biosynthesis</keyword>
<comment type="caution">
    <text evidence="14">The sequence shown here is derived from an EMBL/GenBank/DDBJ whole genome shotgun (WGS) entry which is preliminary data.</text>
</comment>
<dbReference type="Proteomes" id="UP000219329">
    <property type="component" value="Unassembled WGS sequence"/>
</dbReference>
<dbReference type="GO" id="GO:0005525">
    <property type="term" value="F:GTP binding"/>
    <property type="evidence" value="ECO:0007669"/>
    <property type="project" value="UniProtKB-KW"/>
</dbReference>
<evidence type="ECO:0000256" key="11">
    <source>
        <dbReference type="HAMAP-Rule" id="MF_00179"/>
    </source>
</evidence>
<dbReference type="EC" id="3.5.4.25" evidence="11"/>
<evidence type="ECO:0000313" key="15">
    <source>
        <dbReference type="Proteomes" id="UP000219329"/>
    </source>
</evidence>
<evidence type="ECO:0000256" key="2">
    <source>
        <dbReference type="ARBA" id="ARBA00005520"/>
    </source>
</evidence>
<evidence type="ECO:0000313" key="14">
    <source>
        <dbReference type="EMBL" id="PDH33781.1"/>
    </source>
</evidence>
<comment type="pathway">
    <text evidence="1 11">Cofactor biosynthesis; riboflavin biosynthesis; 5-amino-6-(D-ribitylamino)uracil from GTP: step 1/4.</text>
</comment>
<feature type="compositionally biased region" description="Polar residues" evidence="12">
    <location>
        <begin position="199"/>
        <end position="209"/>
    </location>
</feature>
<dbReference type="NCBIfam" id="TIGR00505">
    <property type="entry name" value="ribA"/>
    <property type="match status" value="1"/>
</dbReference>
<keyword evidence="6 11" id="KW-0378">Hydrolase</keyword>
<feature type="binding site" evidence="11">
    <location>
        <begin position="95"/>
        <end position="97"/>
    </location>
    <ligand>
        <name>GTP</name>
        <dbReference type="ChEBI" id="CHEBI:37565"/>
    </ligand>
</feature>
<evidence type="ECO:0000256" key="8">
    <source>
        <dbReference type="ARBA" id="ARBA00023134"/>
    </source>
</evidence>
<dbReference type="InterPro" id="IPR036144">
    <property type="entry name" value="RibA-like_sf"/>
</dbReference>
<dbReference type="GO" id="GO:0003935">
    <property type="term" value="F:GTP cyclohydrolase II activity"/>
    <property type="evidence" value="ECO:0007669"/>
    <property type="project" value="UniProtKB-UniRule"/>
</dbReference>
<dbReference type="HAMAP" id="MF_00179">
    <property type="entry name" value="RibA"/>
    <property type="match status" value="1"/>
</dbReference>
<keyword evidence="5 11" id="KW-0547">Nucleotide-binding</keyword>
<comment type="similarity">
    <text evidence="11">Belongs to the GTP cyclohydrolase II family.</text>
</comment>
<evidence type="ECO:0000256" key="3">
    <source>
        <dbReference type="ARBA" id="ARBA00022619"/>
    </source>
</evidence>
<dbReference type="AlphaFoldDB" id="A0A2A5WBN4"/>
<reference evidence="14 15" key="1">
    <citation type="submission" date="2017-08" db="EMBL/GenBank/DDBJ databases">
        <title>Fine stratification of microbial communities through a metagenomic profile of the photic zone.</title>
        <authorList>
            <person name="Haro-Moreno J.M."/>
            <person name="Lopez-Perez M."/>
            <person name="De La Torre J."/>
            <person name="Picazo A."/>
            <person name="Camacho A."/>
            <person name="Rodriguez-Valera F."/>
        </authorList>
    </citation>
    <scope>NUCLEOTIDE SEQUENCE [LARGE SCALE GENOMIC DNA]</scope>
    <source>
        <strain evidence="14">MED-G28</strain>
    </source>
</reference>
<organism evidence="14 15">
    <name type="scientific">OM182 bacterium MED-G28</name>
    <dbReference type="NCBI Taxonomy" id="1986256"/>
    <lineage>
        <taxon>Bacteria</taxon>
        <taxon>Pseudomonadati</taxon>
        <taxon>Pseudomonadota</taxon>
        <taxon>Gammaproteobacteria</taxon>
        <taxon>OMG group</taxon>
        <taxon>OM182 clade</taxon>
    </lineage>
</organism>
<evidence type="ECO:0000256" key="9">
    <source>
        <dbReference type="ARBA" id="ARBA00043932"/>
    </source>
</evidence>
<dbReference type="CDD" id="cd00641">
    <property type="entry name" value="GTP_cyclohydro2"/>
    <property type="match status" value="1"/>
</dbReference>
<evidence type="ECO:0000256" key="12">
    <source>
        <dbReference type="SAM" id="MobiDB-lite"/>
    </source>
</evidence>
<feature type="binding site" evidence="11">
    <location>
        <position position="70"/>
    </location>
    <ligand>
        <name>Zn(2+)</name>
        <dbReference type="ChEBI" id="CHEBI:29105"/>
        <note>catalytic</note>
    </ligand>
</feature>
<evidence type="ECO:0000256" key="1">
    <source>
        <dbReference type="ARBA" id="ARBA00004853"/>
    </source>
</evidence>
<feature type="binding site" evidence="11">
    <location>
        <position position="57"/>
    </location>
    <ligand>
        <name>Zn(2+)</name>
        <dbReference type="ChEBI" id="CHEBI:29105"/>
        <note>catalytic</note>
    </ligand>
</feature>
<evidence type="ECO:0000256" key="4">
    <source>
        <dbReference type="ARBA" id="ARBA00022723"/>
    </source>
</evidence>
<evidence type="ECO:0000256" key="7">
    <source>
        <dbReference type="ARBA" id="ARBA00022833"/>
    </source>
</evidence>
<dbReference type="PANTHER" id="PTHR21327">
    <property type="entry name" value="GTP CYCLOHYDROLASE II-RELATED"/>
    <property type="match status" value="1"/>
</dbReference>
<name>A0A2A5WBN4_9GAMM</name>
<dbReference type="FunFam" id="3.40.50.10990:FF:000001">
    <property type="entry name" value="Riboflavin biosynthesis protein RibBA"/>
    <property type="match status" value="1"/>
</dbReference>
<feature type="binding site" evidence="11">
    <location>
        <position position="73"/>
    </location>
    <ligand>
        <name>GTP</name>
        <dbReference type="ChEBI" id="CHEBI:37565"/>
    </ligand>
</feature>
<dbReference type="InterPro" id="IPR032677">
    <property type="entry name" value="GTP_cyclohydro_II"/>
</dbReference>
<dbReference type="GO" id="GO:0009231">
    <property type="term" value="P:riboflavin biosynthetic process"/>
    <property type="evidence" value="ECO:0007669"/>
    <property type="project" value="UniProtKB-UniRule"/>
</dbReference>
<comment type="function">
    <text evidence="9 11">Catalyzes the conversion of GTP to 2,5-diamino-6-ribosylamino-4(3H)-pyrimidinone 5'-phosphate (DARP), formate and pyrophosphate.</text>
</comment>
<gene>
    <name evidence="11 14" type="primary">ribA</name>
    <name evidence="14" type="ORF">CNF02_07055</name>
</gene>
<comment type="catalytic activity">
    <reaction evidence="10 11">
        <text>GTP + 4 H2O = 2,5-diamino-6-hydroxy-4-(5-phosphoribosylamino)-pyrimidine + formate + 2 phosphate + 3 H(+)</text>
        <dbReference type="Rhea" id="RHEA:23704"/>
        <dbReference type="ChEBI" id="CHEBI:15377"/>
        <dbReference type="ChEBI" id="CHEBI:15378"/>
        <dbReference type="ChEBI" id="CHEBI:15740"/>
        <dbReference type="ChEBI" id="CHEBI:37565"/>
        <dbReference type="ChEBI" id="CHEBI:43474"/>
        <dbReference type="ChEBI" id="CHEBI:58614"/>
        <dbReference type="EC" id="3.5.4.25"/>
    </reaction>
</comment>
<feature type="region of interest" description="Disordered" evidence="12">
    <location>
        <begin position="199"/>
        <end position="218"/>
    </location>
</feature>
<dbReference type="Pfam" id="PF00925">
    <property type="entry name" value="GTP_cyclohydro2"/>
    <property type="match status" value="1"/>
</dbReference>
<dbReference type="GO" id="GO:0008686">
    <property type="term" value="F:3,4-dihydroxy-2-butanone-4-phosphate synthase activity"/>
    <property type="evidence" value="ECO:0007669"/>
    <property type="project" value="TreeGrafter"/>
</dbReference>
<dbReference type="Gene3D" id="3.40.50.10990">
    <property type="entry name" value="GTP cyclohydrolase II"/>
    <property type="match status" value="1"/>
</dbReference>
<feature type="binding site" evidence="11">
    <location>
        <position position="117"/>
    </location>
    <ligand>
        <name>GTP</name>
        <dbReference type="ChEBI" id="CHEBI:37565"/>
    </ligand>
</feature>
<dbReference type="PANTHER" id="PTHR21327:SF18">
    <property type="entry name" value="3,4-DIHYDROXY-2-BUTANONE 4-PHOSPHATE SYNTHASE"/>
    <property type="match status" value="1"/>
</dbReference>
<comment type="similarity">
    <text evidence="2">In the N-terminal section; belongs to the DHBP synthase family.</text>
</comment>
<accession>A0A2A5WBN4</accession>
<dbReference type="InterPro" id="IPR000926">
    <property type="entry name" value="RibA"/>
</dbReference>
<feature type="binding site" evidence="11">
    <location>
        <position position="157"/>
    </location>
    <ligand>
        <name>GTP</name>
        <dbReference type="ChEBI" id="CHEBI:37565"/>
    </ligand>
</feature>
<dbReference type="UniPathway" id="UPA00275">
    <property type="reaction ID" value="UER00400"/>
</dbReference>
<keyword evidence="4 11" id="KW-0479">Metal-binding</keyword>
<feature type="active site" description="Proton acceptor" evidence="11">
    <location>
        <position position="129"/>
    </location>
</feature>
<dbReference type="NCBIfam" id="NF001591">
    <property type="entry name" value="PRK00393.1"/>
    <property type="match status" value="1"/>
</dbReference>
<comment type="cofactor">
    <cofactor evidence="11">
        <name>Zn(2+)</name>
        <dbReference type="ChEBI" id="CHEBI:29105"/>
    </cofactor>
    <text evidence="11">Binds 1 zinc ion per subunit.</text>
</comment>
<feature type="domain" description="GTP cyclohydrolase II" evidence="13">
    <location>
        <begin position="9"/>
        <end position="172"/>
    </location>
</feature>